<evidence type="ECO:0000256" key="1">
    <source>
        <dbReference type="SAM" id="Phobius"/>
    </source>
</evidence>
<dbReference type="Proteomes" id="UP000237752">
    <property type="component" value="Unassembled WGS sequence"/>
</dbReference>
<comment type="caution">
    <text evidence="2">The sequence shown here is derived from an EMBL/GenBank/DDBJ whole genome shotgun (WGS) entry which is preliminary data.</text>
</comment>
<gene>
    <name evidence="2" type="ORF">CLV47_12325</name>
</gene>
<feature type="transmembrane region" description="Helical" evidence="1">
    <location>
        <begin position="21"/>
        <end position="38"/>
    </location>
</feature>
<protein>
    <submittedName>
        <fullName evidence="2">Uncharacterized protein</fullName>
    </submittedName>
</protein>
<evidence type="ECO:0000313" key="2">
    <source>
        <dbReference type="EMBL" id="PRZ34793.1"/>
    </source>
</evidence>
<accession>A0A2T0ZEM3</accession>
<dbReference type="RefSeq" id="WP_170111171.1">
    <property type="nucleotide sequence ID" value="NZ_PVUE01000023.1"/>
</dbReference>
<dbReference type="AlphaFoldDB" id="A0A2T0ZEM3"/>
<keyword evidence="1" id="KW-1133">Transmembrane helix</keyword>
<name>A0A2T0ZEM3_9ACTN</name>
<dbReference type="EMBL" id="PVUE01000023">
    <property type="protein sequence ID" value="PRZ34793.1"/>
    <property type="molecule type" value="Genomic_DNA"/>
</dbReference>
<reference evidence="2 3" key="1">
    <citation type="submission" date="2018-03" db="EMBL/GenBank/DDBJ databases">
        <title>Genomic Encyclopedia of Archaeal and Bacterial Type Strains, Phase II (KMG-II): from individual species to whole genera.</title>
        <authorList>
            <person name="Goeker M."/>
        </authorList>
    </citation>
    <scope>NUCLEOTIDE SEQUENCE [LARGE SCALE GENOMIC DNA]</scope>
    <source>
        <strain evidence="2 3">DSM 100065</strain>
    </source>
</reference>
<keyword evidence="1" id="KW-0472">Membrane</keyword>
<proteinExistence type="predicted"/>
<sequence>MTARRTEKQRLAYAFNRLADLGLLIGTLSLVVLIIAWQKDWQHAYNWVFPGVMGGTIAVAARVVARRYASTD</sequence>
<feature type="transmembrane region" description="Helical" evidence="1">
    <location>
        <begin position="44"/>
        <end position="65"/>
    </location>
</feature>
<keyword evidence="1" id="KW-0812">Transmembrane</keyword>
<evidence type="ECO:0000313" key="3">
    <source>
        <dbReference type="Proteomes" id="UP000237752"/>
    </source>
</evidence>
<keyword evidence="3" id="KW-1185">Reference proteome</keyword>
<organism evidence="2 3">
    <name type="scientific">Antricoccus suffuscus</name>
    <dbReference type="NCBI Taxonomy" id="1629062"/>
    <lineage>
        <taxon>Bacteria</taxon>
        <taxon>Bacillati</taxon>
        <taxon>Actinomycetota</taxon>
        <taxon>Actinomycetes</taxon>
        <taxon>Geodermatophilales</taxon>
        <taxon>Antricoccaceae</taxon>
        <taxon>Antricoccus</taxon>
    </lineage>
</organism>